<name>A0A1M5X1J3_9FLAO</name>
<keyword evidence="1" id="KW-0520">NAD</keyword>
<dbReference type="RefSeq" id="WP_073122655.1">
    <property type="nucleotide sequence ID" value="NZ_BMEN01000001.1"/>
</dbReference>
<dbReference type="SUPFAM" id="SSF51735">
    <property type="entry name" value="NAD(P)-binding Rossmann-fold domains"/>
    <property type="match status" value="1"/>
</dbReference>
<dbReference type="STRING" id="1195760.SAMN05444281_2820"/>
<gene>
    <name evidence="3" type="ORF">SAMN05444281_2820</name>
</gene>
<feature type="domain" description="NAD-dependent epimerase/dehydratase" evidence="2">
    <location>
        <begin position="3"/>
        <end position="268"/>
    </location>
</feature>
<evidence type="ECO:0000313" key="3">
    <source>
        <dbReference type="EMBL" id="SHH93737.1"/>
    </source>
</evidence>
<evidence type="ECO:0000256" key="1">
    <source>
        <dbReference type="ARBA" id="ARBA00023027"/>
    </source>
</evidence>
<protein>
    <submittedName>
        <fullName evidence="3">UDP-glucuronate 4-epimerase</fullName>
    </submittedName>
</protein>
<keyword evidence="4" id="KW-1185">Reference proteome</keyword>
<organism evidence="3 4">
    <name type="scientific">Wenyingzhuangia marina</name>
    <dbReference type="NCBI Taxonomy" id="1195760"/>
    <lineage>
        <taxon>Bacteria</taxon>
        <taxon>Pseudomonadati</taxon>
        <taxon>Bacteroidota</taxon>
        <taxon>Flavobacteriia</taxon>
        <taxon>Flavobacteriales</taxon>
        <taxon>Flavobacteriaceae</taxon>
        <taxon>Wenyingzhuangia</taxon>
    </lineage>
</organism>
<dbReference type="Gene3D" id="3.40.50.720">
    <property type="entry name" value="NAD(P)-binding Rossmann-like Domain"/>
    <property type="match status" value="1"/>
</dbReference>
<accession>A0A1M5X1J3</accession>
<dbReference type="AlphaFoldDB" id="A0A1M5X1J3"/>
<dbReference type="InterPro" id="IPR036291">
    <property type="entry name" value="NAD(P)-bd_dom_sf"/>
</dbReference>
<dbReference type="Proteomes" id="UP000184109">
    <property type="component" value="Unassembled WGS sequence"/>
</dbReference>
<evidence type="ECO:0000259" key="2">
    <source>
        <dbReference type="Pfam" id="PF01370"/>
    </source>
</evidence>
<dbReference type="Gene3D" id="3.90.25.10">
    <property type="entry name" value="UDP-galactose 4-epimerase, domain 1"/>
    <property type="match status" value="1"/>
</dbReference>
<dbReference type="OrthoDB" id="9801785at2"/>
<evidence type="ECO:0000313" key="4">
    <source>
        <dbReference type="Proteomes" id="UP000184109"/>
    </source>
</evidence>
<reference evidence="4" key="1">
    <citation type="submission" date="2016-11" db="EMBL/GenBank/DDBJ databases">
        <authorList>
            <person name="Varghese N."/>
            <person name="Submissions S."/>
        </authorList>
    </citation>
    <scope>NUCLEOTIDE SEQUENCE [LARGE SCALE GENOMIC DNA]</scope>
    <source>
        <strain evidence="4">DSM 100572</strain>
    </source>
</reference>
<dbReference type="CDD" id="cd05253">
    <property type="entry name" value="UDP_GE_SDE_e"/>
    <property type="match status" value="1"/>
</dbReference>
<dbReference type="Pfam" id="PF01370">
    <property type="entry name" value="Epimerase"/>
    <property type="match status" value="1"/>
</dbReference>
<sequence length="342" mass="38759">MKILVTGAAGFIGYHLTDLLLSRGHQVVGIDNINDYYDVNLKYARLNQLGIDRELASEFGKESISNKNENFKFIRVNLEDREAINQLFENEKFEVVCNLAAQAGVRYSIENPHAYVESNIVGYVNLLEACRNNKVKHLVYASSSSVYGLNAKIPFSVDDSVDTPISLYAASKKSNELMAHTYSHLFGFATTGLRFFTVYGPWGRPDMAAYLFAEGIRKNQPIKVFNHGNMERDFTYVGDIVQGVMRIIEGEVQTRKEKGELYKVYNIGNNNAVKLTDYIGNIEKNLGKKAEKIMLDMQPGDVVKTWADVSVLIQDYNYSPNTSVEEGVKKFIDWYKEYNNLT</sequence>
<proteinExistence type="predicted"/>
<dbReference type="PRINTS" id="PR01713">
    <property type="entry name" value="NUCEPIMERASE"/>
</dbReference>
<dbReference type="PANTHER" id="PTHR43574">
    <property type="entry name" value="EPIMERASE-RELATED"/>
    <property type="match status" value="1"/>
</dbReference>
<dbReference type="InterPro" id="IPR001509">
    <property type="entry name" value="Epimerase_deHydtase"/>
</dbReference>
<dbReference type="EMBL" id="FQXQ01000009">
    <property type="protein sequence ID" value="SHH93737.1"/>
    <property type="molecule type" value="Genomic_DNA"/>
</dbReference>